<dbReference type="PANTHER" id="PTHR11133:SF22">
    <property type="entry name" value="ALPHA-AMINOADIPIC SEMIALDEHYDE SYNTHASE, MITOCHONDRIAL"/>
    <property type="match status" value="1"/>
</dbReference>
<keyword evidence="3" id="KW-0028">Amino-acid biosynthesis</keyword>
<evidence type="ECO:0000256" key="4">
    <source>
        <dbReference type="SAM" id="MobiDB-lite"/>
    </source>
</evidence>
<dbReference type="InterPro" id="IPR046869">
    <property type="entry name" value="SLM1/RGC1-like_PH"/>
</dbReference>
<dbReference type="Pfam" id="PF20399">
    <property type="entry name" value="PH_20"/>
    <property type="match status" value="1"/>
</dbReference>
<dbReference type="GO" id="GO:0005737">
    <property type="term" value="C:cytoplasm"/>
    <property type="evidence" value="ECO:0007669"/>
    <property type="project" value="TreeGrafter"/>
</dbReference>
<dbReference type="PANTHER" id="PTHR11133">
    <property type="entry name" value="SACCHAROPINE DEHYDROGENASE"/>
    <property type="match status" value="1"/>
</dbReference>
<keyword evidence="2" id="KW-0560">Oxidoreductase</keyword>
<organism evidence="8 9">
    <name type="scientific">Coemansia asiatica</name>
    <dbReference type="NCBI Taxonomy" id="1052880"/>
    <lineage>
        <taxon>Eukaryota</taxon>
        <taxon>Fungi</taxon>
        <taxon>Fungi incertae sedis</taxon>
        <taxon>Zoopagomycota</taxon>
        <taxon>Kickxellomycotina</taxon>
        <taxon>Kickxellomycetes</taxon>
        <taxon>Kickxellales</taxon>
        <taxon>Kickxellaceae</taxon>
        <taxon>Coemansia</taxon>
    </lineage>
</organism>
<protein>
    <submittedName>
        <fullName evidence="8">Saccharopine dehydrogenase (NADP+, L-glutamate-forming)</fullName>
    </submittedName>
</protein>
<evidence type="ECO:0000313" key="9">
    <source>
        <dbReference type="Proteomes" id="UP001145021"/>
    </source>
</evidence>
<dbReference type="Gene3D" id="1.10.1870.10">
    <property type="entry name" value="Domain 3, Saccharopine reductase"/>
    <property type="match status" value="1"/>
</dbReference>
<evidence type="ECO:0000256" key="2">
    <source>
        <dbReference type="ARBA" id="ARBA00023002"/>
    </source>
</evidence>
<proteinExistence type="predicted"/>
<accession>A0A9W8CL75</accession>
<evidence type="ECO:0000256" key="3">
    <source>
        <dbReference type="ARBA" id="ARBA00023154"/>
    </source>
</evidence>
<dbReference type="AlphaFoldDB" id="A0A9W8CL75"/>
<keyword evidence="1" id="KW-0521">NADP</keyword>
<evidence type="ECO:0000259" key="7">
    <source>
        <dbReference type="Pfam" id="PF20399"/>
    </source>
</evidence>
<dbReference type="Gene3D" id="3.40.50.720">
    <property type="entry name" value="NAD(P)-binding Rossmann-like Domain"/>
    <property type="match status" value="1"/>
</dbReference>
<dbReference type="FunFam" id="3.30.360.10:FF:000008">
    <property type="entry name" value="Alpha-aminoadipic semialdehyde synthase, mitochondrial"/>
    <property type="match status" value="1"/>
</dbReference>
<evidence type="ECO:0000259" key="6">
    <source>
        <dbReference type="Pfam" id="PF16653"/>
    </source>
</evidence>
<feature type="domain" description="SLM1/RGC1-like PH" evidence="7">
    <location>
        <begin position="308"/>
        <end position="380"/>
    </location>
</feature>
<comment type="caution">
    <text evidence="8">The sequence shown here is derived from an EMBL/GenBank/DDBJ whole genome shotgun (WGS) entry which is preliminary data.</text>
</comment>
<gene>
    <name evidence="8" type="primary">LYS9</name>
    <name evidence="8" type="ORF">LPJ64_002272</name>
</gene>
<dbReference type="GO" id="GO:0004753">
    <property type="term" value="F:saccharopine dehydrogenase activity"/>
    <property type="evidence" value="ECO:0007669"/>
    <property type="project" value="TreeGrafter"/>
</dbReference>
<evidence type="ECO:0000256" key="1">
    <source>
        <dbReference type="ARBA" id="ARBA00022857"/>
    </source>
</evidence>
<dbReference type="InterPro" id="IPR051168">
    <property type="entry name" value="AASS"/>
</dbReference>
<dbReference type="InterPro" id="IPR005097">
    <property type="entry name" value="Sacchrp_dh_NADP-bd"/>
</dbReference>
<keyword evidence="3" id="KW-0457">Lysine biosynthesis</keyword>
<dbReference type="FunFam" id="3.40.50.720:FF:000072">
    <property type="entry name" value="Saccharopine dehydrogenase [NADP(+), L-glutamate-forming]"/>
    <property type="match status" value="1"/>
</dbReference>
<feature type="compositionally biased region" description="Low complexity" evidence="4">
    <location>
        <begin position="571"/>
        <end position="590"/>
    </location>
</feature>
<feature type="region of interest" description="Disordered" evidence="4">
    <location>
        <begin position="655"/>
        <end position="679"/>
    </location>
</feature>
<evidence type="ECO:0000313" key="8">
    <source>
        <dbReference type="EMBL" id="KAJ1646208.1"/>
    </source>
</evidence>
<dbReference type="Pfam" id="PF16653">
    <property type="entry name" value="Sacchrp_dh_C"/>
    <property type="match status" value="1"/>
</dbReference>
<reference evidence="8" key="1">
    <citation type="submission" date="2022-07" db="EMBL/GenBank/DDBJ databases">
        <title>Phylogenomic reconstructions and comparative analyses of Kickxellomycotina fungi.</title>
        <authorList>
            <person name="Reynolds N.K."/>
            <person name="Stajich J.E."/>
            <person name="Barry K."/>
            <person name="Grigoriev I.V."/>
            <person name="Crous P."/>
            <person name="Smith M.E."/>
        </authorList>
    </citation>
    <scope>NUCLEOTIDE SEQUENCE</scope>
    <source>
        <strain evidence="8">NBRC 105413</strain>
    </source>
</reference>
<sequence length="1201" mass="130800">MSALALKRRSHHSQQQVRKCDIRMLDSRSSTSASSRRASSFDSFQAAQSTGSGDEQDICYQRLTGWLNIVQNYQEYFKSMAAAELDLATVYARIGDILKVPFHEGALFLPPESASSGVQAMAWRLKEFQQLMVENHCAISHAVRESAMAELNSLHEEVDVLMKSYVDAVRPMFDELQKCRSSVEQRTQALAAAIADPNSAKDPFIISLEVEALLRKRAELEKRLGAQMAAQTSVLASAEPGLARRIAAVVDSYIGVVSDRHRRLRVAAKRDSKMLRHVDGSCEWAAFADQYKQALSVYGQERCTSQEYPGCGSESISVLRQGVMALREAGPLFRSTWQSKYGVLTTRGFFHVFRSQGDVVKGAPETSVYLPRARIIVSANTLQLSAGSKFSRCRIIIQDAPPSLDNWRVLMESTCSHSLAVSSGLATPPDSSADESSPCSSPINMRALARKSAISKASKRQSLAVESAMLETPTRRGRPFSADVSMLEQPSLRGFQFTPTHVSHSTPANQSSPFNIYMRPLDSTPFQLTRPISTSSVPAPAVVDSVAAVDVDMSVGAFDDASYEPYSPGFSSQQSPLPDSQASSSGSSGQIAATASLLSRSISQDTESGPLSGLPKPASIAGHAMRFESLANGFRQRRADFSADIWHSDVLRIPDPTAQTKQRPRSLLDDNTASSAGLLDPTNPYLGDFFARRNLRGTRSSTASSALQTTLWRTSSSAYSQSSAPSAPSPPPPMRMAVGPCRSSPYNSHESIPESILLLGSGFVAEPCLEYLMRSGNNVVTVACRRVEKAQELAVKYAGTKAISLDVEDDAALDAAVAGHDLTISLIPYTQHARVMKSAIKAKKHVVTTSYISPAMEELDQAAKEAGIICMNEIGLDPGIDHLYALKIINEVHAEGGKITSFESFCGGLPAPEDSNNPLGYKFSWSARGVLLALRNNARYWQDGKLVEIQGKDLMDSARPIYIYPAFATVGYGNRDSSHYRERYNIPHAQTCVRGTMRYQGFPEFAKTLVNMGFLDDTPQQLLSTANAEPLPWNKVTAQLLGSASDSPSSLLEAIEAKIDTQDPEARKRVMHGVKWLGITSPEVLASKRGTYLDVLCARLEDLMMYGEGERDMILLQHKFEVENKDGSNNTRTSVTLMYGEPNGFTAMAKTVGVPCGIATQLILDGKITKTGVIAPMTPEVYQPILDLLPSEGINAVEETI</sequence>
<dbReference type="InterPro" id="IPR036291">
    <property type="entry name" value="NAD(P)-bd_dom_sf"/>
</dbReference>
<feature type="domain" description="Saccharopine dehydrogenase NADP binding" evidence="5">
    <location>
        <begin position="756"/>
        <end position="871"/>
    </location>
</feature>
<dbReference type="Proteomes" id="UP001145021">
    <property type="component" value="Unassembled WGS sequence"/>
</dbReference>
<name>A0A9W8CL75_9FUNG</name>
<dbReference type="Gene3D" id="3.30.360.10">
    <property type="entry name" value="Dihydrodipicolinate Reductase, domain 2"/>
    <property type="match status" value="1"/>
</dbReference>
<dbReference type="GO" id="GO:0019878">
    <property type="term" value="P:lysine biosynthetic process via aminoadipic acid"/>
    <property type="evidence" value="ECO:0007669"/>
    <property type="project" value="TreeGrafter"/>
</dbReference>
<dbReference type="InterPro" id="IPR032095">
    <property type="entry name" value="Sacchrp_dh-like_C"/>
</dbReference>
<dbReference type="EMBL" id="JANBOH010000070">
    <property type="protein sequence ID" value="KAJ1646208.1"/>
    <property type="molecule type" value="Genomic_DNA"/>
</dbReference>
<evidence type="ECO:0000259" key="5">
    <source>
        <dbReference type="Pfam" id="PF03435"/>
    </source>
</evidence>
<dbReference type="SUPFAM" id="SSF51735">
    <property type="entry name" value="NAD(P)-binding Rossmann-fold domains"/>
    <property type="match status" value="1"/>
</dbReference>
<dbReference type="Pfam" id="PF03435">
    <property type="entry name" value="Sacchrp_dh_NADP"/>
    <property type="match status" value="1"/>
</dbReference>
<feature type="region of interest" description="Disordered" evidence="4">
    <location>
        <begin position="566"/>
        <end position="590"/>
    </location>
</feature>
<dbReference type="SUPFAM" id="SSF55347">
    <property type="entry name" value="Glyceraldehyde-3-phosphate dehydrogenase-like, C-terminal domain"/>
    <property type="match status" value="1"/>
</dbReference>
<feature type="domain" description="Saccharopine dehydrogenase-like C-terminal" evidence="6">
    <location>
        <begin position="875"/>
        <end position="1194"/>
    </location>
</feature>
<keyword evidence="9" id="KW-1185">Reference proteome</keyword>